<feature type="transmembrane region" description="Helical" evidence="1">
    <location>
        <begin position="60"/>
        <end position="79"/>
    </location>
</feature>
<accession>A0A1T4SXC4</accession>
<evidence type="ECO:0000313" key="2">
    <source>
        <dbReference type="EMBL" id="SKA32836.1"/>
    </source>
</evidence>
<keyword evidence="1" id="KW-0812">Transmembrane</keyword>
<feature type="transmembrane region" description="Helical" evidence="1">
    <location>
        <begin position="91"/>
        <end position="110"/>
    </location>
</feature>
<feature type="transmembrane region" description="Helical" evidence="1">
    <location>
        <begin position="30"/>
        <end position="51"/>
    </location>
</feature>
<evidence type="ECO:0000313" key="3">
    <source>
        <dbReference type="Proteomes" id="UP000190637"/>
    </source>
</evidence>
<dbReference type="OrthoDB" id="3698172at2"/>
<protein>
    <recommendedName>
        <fullName evidence="4">DUF3054 domain-containing protein</fullName>
    </recommendedName>
</protein>
<keyword evidence="3" id="KW-1185">Reference proteome</keyword>
<gene>
    <name evidence="2" type="ORF">SAMN02745673_04089</name>
</gene>
<dbReference type="AlphaFoldDB" id="A0A1T4SXC4"/>
<proteinExistence type="predicted"/>
<evidence type="ECO:0008006" key="4">
    <source>
        <dbReference type="Google" id="ProtNLM"/>
    </source>
</evidence>
<dbReference type="Pfam" id="PF11255">
    <property type="entry name" value="DUF3054"/>
    <property type="match status" value="1"/>
</dbReference>
<evidence type="ECO:0000256" key="1">
    <source>
        <dbReference type="SAM" id="Phobius"/>
    </source>
</evidence>
<reference evidence="2 3" key="1">
    <citation type="submission" date="2017-02" db="EMBL/GenBank/DDBJ databases">
        <authorList>
            <person name="Peterson S.W."/>
        </authorList>
    </citation>
    <scope>NUCLEOTIDE SEQUENCE [LARGE SCALE GENOMIC DNA]</scope>
    <source>
        <strain evidence="2 3">DSM 45154</strain>
    </source>
</reference>
<sequence>MRFPWAVLIDLVCVLAFVLIGRSSHGEGNALLGLATTLWPFAAALAAGWLLTRAWRAPAAVLRTGVGVWVVTMAGGMALRAVTDAGTAPSFVVVTSVFLGVTLLGWRAVATAVLRRRPGRATPAASR</sequence>
<keyword evidence="1" id="KW-1133">Transmembrane helix</keyword>
<dbReference type="EMBL" id="FUWS01000012">
    <property type="protein sequence ID" value="SKA32836.1"/>
    <property type="molecule type" value="Genomic_DNA"/>
</dbReference>
<name>A0A1T4SXC4_9ACTN</name>
<organism evidence="2 3">
    <name type="scientific">Marinactinospora thermotolerans DSM 45154</name>
    <dbReference type="NCBI Taxonomy" id="1122192"/>
    <lineage>
        <taxon>Bacteria</taxon>
        <taxon>Bacillati</taxon>
        <taxon>Actinomycetota</taxon>
        <taxon>Actinomycetes</taxon>
        <taxon>Streptosporangiales</taxon>
        <taxon>Nocardiopsidaceae</taxon>
        <taxon>Marinactinospora</taxon>
    </lineage>
</organism>
<dbReference type="InterPro" id="IPR021414">
    <property type="entry name" value="DUF3054"/>
</dbReference>
<dbReference type="Proteomes" id="UP000190637">
    <property type="component" value="Unassembled WGS sequence"/>
</dbReference>
<keyword evidence="1" id="KW-0472">Membrane</keyword>
<dbReference type="STRING" id="1122192.SAMN02745673_04089"/>
<dbReference type="RefSeq" id="WP_078763345.1">
    <property type="nucleotide sequence ID" value="NZ_FUWS01000012.1"/>
</dbReference>
<feature type="transmembrane region" description="Helical" evidence="1">
    <location>
        <begin position="7"/>
        <end position="24"/>
    </location>
</feature>